<accession>A0ABR5T4K2</accession>
<evidence type="ECO:0000256" key="1">
    <source>
        <dbReference type="ARBA" id="ARBA00006153"/>
    </source>
</evidence>
<dbReference type="InterPro" id="IPR011650">
    <property type="entry name" value="Peptidase_M20_dimer"/>
</dbReference>
<dbReference type="NCBIfam" id="NF006771">
    <property type="entry name" value="PRK09290.1-5"/>
    <property type="match status" value="1"/>
</dbReference>
<reference evidence="4 5" key="1">
    <citation type="submission" date="2015-11" db="EMBL/GenBank/DDBJ databases">
        <authorList>
            <person name="Sahl J."/>
            <person name="Wagner D."/>
            <person name="Keim P."/>
        </authorList>
    </citation>
    <scope>NUCLEOTIDE SEQUENCE [LARGE SCALE GENOMIC DNA]</scope>
    <source>
        <strain evidence="4 5">BDU18</strain>
    </source>
</reference>
<keyword evidence="5" id="KW-1185">Reference proteome</keyword>
<dbReference type="SUPFAM" id="SSF55031">
    <property type="entry name" value="Bacterial exopeptidase dimerisation domain"/>
    <property type="match status" value="1"/>
</dbReference>
<dbReference type="SUPFAM" id="SSF53187">
    <property type="entry name" value="Zn-dependent exopeptidases"/>
    <property type="match status" value="1"/>
</dbReference>
<dbReference type="Gene3D" id="3.30.70.360">
    <property type="match status" value="1"/>
</dbReference>
<dbReference type="InterPro" id="IPR010158">
    <property type="entry name" value="Amidase_Cbmase"/>
</dbReference>
<dbReference type="Gene3D" id="3.40.630.10">
    <property type="entry name" value="Zn peptidases"/>
    <property type="match status" value="1"/>
</dbReference>
<comment type="similarity">
    <text evidence="1">Belongs to the peptidase M20 family.</text>
</comment>
<dbReference type="Pfam" id="PF01546">
    <property type="entry name" value="Peptidase_M20"/>
    <property type="match status" value="1"/>
</dbReference>
<dbReference type="NCBIfam" id="NF009528">
    <property type="entry name" value="PRK12893.1-1"/>
    <property type="match status" value="1"/>
</dbReference>
<dbReference type="NCBIfam" id="TIGR01879">
    <property type="entry name" value="hydantase"/>
    <property type="match status" value="1"/>
</dbReference>
<dbReference type="PANTHER" id="PTHR32494:SF5">
    <property type="entry name" value="ALLANTOATE AMIDOHYDROLASE"/>
    <property type="match status" value="1"/>
</dbReference>
<feature type="domain" description="Peptidase M20 dimerisation" evidence="3">
    <location>
        <begin position="229"/>
        <end position="326"/>
    </location>
</feature>
<gene>
    <name evidence="4" type="ORF">WS72_24890</name>
</gene>
<dbReference type="CDD" id="cd03884">
    <property type="entry name" value="M20_bAS"/>
    <property type="match status" value="1"/>
</dbReference>
<dbReference type="EMBL" id="LNJQ01000004">
    <property type="protein sequence ID" value="KWZ38125.1"/>
    <property type="molecule type" value="Genomic_DNA"/>
</dbReference>
<dbReference type="PIRSF" id="PIRSF001235">
    <property type="entry name" value="Amidase_carbamoylase"/>
    <property type="match status" value="1"/>
</dbReference>
<protein>
    <submittedName>
        <fullName evidence="4">Zn-dependent hydrolase</fullName>
    </submittedName>
</protein>
<dbReference type="Proteomes" id="UP000070255">
    <property type="component" value="Unassembled WGS sequence"/>
</dbReference>
<evidence type="ECO:0000256" key="2">
    <source>
        <dbReference type="ARBA" id="ARBA00022801"/>
    </source>
</evidence>
<evidence type="ECO:0000259" key="3">
    <source>
        <dbReference type="Pfam" id="PF07687"/>
    </source>
</evidence>
<keyword evidence="2 4" id="KW-0378">Hydrolase</keyword>
<dbReference type="Pfam" id="PF07687">
    <property type="entry name" value="M20_dimer"/>
    <property type="match status" value="1"/>
</dbReference>
<evidence type="ECO:0000313" key="5">
    <source>
        <dbReference type="Proteomes" id="UP000070255"/>
    </source>
</evidence>
<dbReference type="GO" id="GO:0016787">
    <property type="term" value="F:hydrolase activity"/>
    <property type="evidence" value="ECO:0007669"/>
    <property type="project" value="UniProtKB-KW"/>
</dbReference>
<dbReference type="PANTHER" id="PTHR32494">
    <property type="entry name" value="ALLANTOATE DEIMINASE-RELATED"/>
    <property type="match status" value="1"/>
</dbReference>
<name>A0ABR5T4K2_9BURK</name>
<proteinExistence type="inferred from homology"/>
<evidence type="ECO:0000313" key="4">
    <source>
        <dbReference type="EMBL" id="KWZ38125.1"/>
    </source>
</evidence>
<comment type="caution">
    <text evidence="4">The sequence shown here is derived from an EMBL/GenBank/DDBJ whole genome shotgun (WGS) entry which is preliminary data.</text>
</comment>
<organism evidence="4 5">
    <name type="scientific">Burkholderia savannae</name>
    <dbReference type="NCBI Taxonomy" id="1637837"/>
    <lineage>
        <taxon>Bacteria</taxon>
        <taxon>Pseudomonadati</taxon>
        <taxon>Pseudomonadota</taxon>
        <taxon>Betaproteobacteria</taxon>
        <taxon>Burkholderiales</taxon>
        <taxon>Burkholderiaceae</taxon>
        <taxon>Burkholderia</taxon>
        <taxon>pseudomallei group</taxon>
    </lineage>
</organism>
<sequence length="448" mass="47426">MWEIDGTRLWNSLMDLARIGGTARGGVRRLALTDADRRGRERFAQWCRDAGMTVRVDAIGNLFARRAGADDAHPAVLVGSHLDTQPEGGRFDGAYGVLAGLELVRTLNDRGIVTDKPIEIVSWTNEEGARFAPAMLGSAVFAGAMSLDAALAVRDAHGVALADALDACGYRDPLRAAWALGPHAPCDPEVARVPMRERVDAYFEAHIEQGPVLERNGTAIGVVTGGQAIRWLDATVTGVAAHAGTTPMPYRKCALFASAEIALALEALAARRAPDALATIGQSVIENASRNTIAERVAFSVDLRHPDDATLDAIERELRDACAHIAARRGVAVDIRSHWSSPATPFDPACVALVEAAARRCGYTHERIVSGAGHDAIHLARCVPAAMVFIPCVGGLSHNAAERALPEHVAAGANVLLDAVLARAGVHAQTARPARPAHVRADIAAQLH</sequence>
<dbReference type="RefSeq" id="WP_059582162.1">
    <property type="nucleotide sequence ID" value="NZ_CP013418.1"/>
</dbReference>
<dbReference type="NCBIfam" id="NF009530">
    <property type="entry name" value="PRK12893.1-4"/>
    <property type="match status" value="1"/>
</dbReference>
<dbReference type="InterPro" id="IPR036264">
    <property type="entry name" value="Bact_exopeptidase_dim_dom"/>
</dbReference>
<dbReference type="NCBIfam" id="NF006769">
    <property type="entry name" value="PRK09290.1-3"/>
    <property type="match status" value="1"/>
</dbReference>
<dbReference type="InterPro" id="IPR002933">
    <property type="entry name" value="Peptidase_M20"/>
</dbReference>